<protein>
    <submittedName>
        <fullName evidence="1">Uncharacterized protein</fullName>
    </submittedName>
</protein>
<evidence type="ECO:0000313" key="1">
    <source>
        <dbReference type="EMBL" id="TGY75843.1"/>
    </source>
</evidence>
<gene>
    <name evidence="1" type="ORF">E5331_19255</name>
</gene>
<name>A0AC61RAF9_9BACT</name>
<comment type="caution">
    <text evidence="1">The sequence shown here is derived from an EMBL/GenBank/DDBJ whole genome shotgun (WGS) entry which is preliminary data.</text>
</comment>
<dbReference type="Proteomes" id="UP000306319">
    <property type="component" value="Unassembled WGS sequence"/>
</dbReference>
<reference evidence="1" key="1">
    <citation type="submission" date="2019-04" db="EMBL/GenBank/DDBJ databases">
        <title>Microbes associate with the intestines of laboratory mice.</title>
        <authorList>
            <person name="Navarre W."/>
            <person name="Wong E."/>
            <person name="Huang K."/>
            <person name="Tropini C."/>
            <person name="Ng K."/>
            <person name="Yu B."/>
        </authorList>
    </citation>
    <scope>NUCLEOTIDE SEQUENCE</scope>
    <source>
        <strain evidence="1">NM04_E33</strain>
    </source>
</reference>
<organism evidence="1 2">
    <name type="scientific">Lepagella muris</name>
    <dbReference type="NCBI Taxonomy" id="3032870"/>
    <lineage>
        <taxon>Bacteria</taxon>
        <taxon>Pseudomonadati</taxon>
        <taxon>Bacteroidota</taxon>
        <taxon>Bacteroidia</taxon>
        <taxon>Bacteroidales</taxon>
        <taxon>Muribaculaceae</taxon>
        <taxon>Lepagella</taxon>
    </lineage>
</organism>
<dbReference type="EMBL" id="SRYB01000049">
    <property type="protein sequence ID" value="TGY75843.1"/>
    <property type="molecule type" value="Genomic_DNA"/>
</dbReference>
<keyword evidence="2" id="KW-1185">Reference proteome</keyword>
<evidence type="ECO:0000313" key="2">
    <source>
        <dbReference type="Proteomes" id="UP000306319"/>
    </source>
</evidence>
<sequence>MEGENYIDNSNCKEMDTNCRMTLRKGEKLRHRSLVENLFRNGESLYEFPIRLTWRTMDNDELENTFCDHVPDRIDRLQMLITVPKKKRRHAVDRVLIRRRIREAYRLNRKQLLSDAVNGSGIRTLSMAFIYLHDKNLPYSTIERKMRLLLKKLATKIADRKNSNES</sequence>
<proteinExistence type="predicted"/>
<accession>A0AC61RAF9</accession>